<evidence type="ECO:0000256" key="1">
    <source>
        <dbReference type="SAM" id="Phobius"/>
    </source>
</evidence>
<dbReference type="PANTHER" id="PTHR30093">
    <property type="entry name" value="GENERAL SECRETION PATHWAY PROTEIN G"/>
    <property type="match status" value="1"/>
</dbReference>
<keyword evidence="1" id="KW-0472">Membrane</keyword>
<sequence>MLFPTISTRAGRRRFLAFTLIELLVVIAIIAILIALLLPAVQQAREAARRSQCKNNLKQIGLALHNYHDALNCFPPSFFDGDATQTISSVANMNGLAWGTMILPYVDQAGLYNQIGTETANFCRNWQDYTNTGTPSNTTATSVPSAVRIVPAFICPSDPSGGLNTKKSNFGKSNYLAAAGTDAVGAAGATDGAFQRNVSRKVADFLDGMSNTIFISERTTRTETGTAGNCGGSPCNLQGGLWIGCRTSTAGATWNPGAEQMDVQNVGGNSTYLINGSTATWGQDWVAGSAHEGGIHMTMADGAVRFLGENTGLSVYRALMTCRNGEIVGEF</sequence>
<dbReference type="NCBIfam" id="TIGR04294">
    <property type="entry name" value="pre_pil_HX9DG"/>
    <property type="match status" value="1"/>
</dbReference>
<dbReference type="PANTHER" id="PTHR30093:SF2">
    <property type="entry name" value="TYPE II SECRETION SYSTEM PROTEIN H"/>
    <property type="match status" value="1"/>
</dbReference>
<dbReference type="InterPro" id="IPR027558">
    <property type="entry name" value="Pre_pil_HX9DG_C"/>
</dbReference>
<dbReference type="NCBIfam" id="TIGR02532">
    <property type="entry name" value="IV_pilin_GFxxxE"/>
    <property type="match status" value="1"/>
</dbReference>
<gene>
    <name evidence="3" type="ORF">SAMN05421753_10729</name>
</gene>
<dbReference type="InterPro" id="IPR045584">
    <property type="entry name" value="Pilin-like"/>
</dbReference>
<keyword evidence="1" id="KW-1133">Transmembrane helix</keyword>
<dbReference type="Gene3D" id="3.30.700.10">
    <property type="entry name" value="Glycoprotein, Type 4 Pilin"/>
    <property type="match status" value="1"/>
</dbReference>
<reference evidence="4" key="1">
    <citation type="submission" date="2016-10" db="EMBL/GenBank/DDBJ databases">
        <authorList>
            <person name="Varghese N."/>
            <person name="Submissions S."/>
        </authorList>
    </citation>
    <scope>NUCLEOTIDE SEQUENCE [LARGE SCALE GENOMIC DNA]</scope>
    <source>
        <strain evidence="4">DSM 26348</strain>
    </source>
</reference>
<protein>
    <submittedName>
        <fullName evidence="3">Prepilin-type N-terminal cleavage/methylation domain-containing protein</fullName>
    </submittedName>
</protein>
<dbReference type="OrthoDB" id="247601at2"/>
<dbReference type="InterPro" id="IPR011453">
    <property type="entry name" value="DUF1559"/>
</dbReference>
<organism evidence="3 4">
    <name type="scientific">Planctomicrobium piriforme</name>
    <dbReference type="NCBI Taxonomy" id="1576369"/>
    <lineage>
        <taxon>Bacteria</taxon>
        <taxon>Pseudomonadati</taxon>
        <taxon>Planctomycetota</taxon>
        <taxon>Planctomycetia</taxon>
        <taxon>Planctomycetales</taxon>
        <taxon>Planctomycetaceae</taxon>
        <taxon>Planctomicrobium</taxon>
    </lineage>
</organism>
<feature type="domain" description="DUF1559" evidence="2">
    <location>
        <begin position="42"/>
        <end position="311"/>
    </location>
</feature>
<dbReference type="Pfam" id="PF07596">
    <property type="entry name" value="SBP_bac_10"/>
    <property type="match status" value="1"/>
</dbReference>
<dbReference type="RefSeq" id="WP_092049802.1">
    <property type="nucleotide sequence ID" value="NZ_FOQD01000007.1"/>
</dbReference>
<proteinExistence type="predicted"/>
<accession>A0A1I3GKR8</accession>
<keyword evidence="4" id="KW-1185">Reference proteome</keyword>
<dbReference type="Pfam" id="PF07963">
    <property type="entry name" value="N_methyl"/>
    <property type="match status" value="1"/>
</dbReference>
<dbReference type="Proteomes" id="UP000199518">
    <property type="component" value="Unassembled WGS sequence"/>
</dbReference>
<evidence type="ECO:0000313" key="3">
    <source>
        <dbReference type="EMBL" id="SFI23812.1"/>
    </source>
</evidence>
<dbReference type="STRING" id="1576369.SAMN05421753_10729"/>
<dbReference type="InterPro" id="IPR012902">
    <property type="entry name" value="N_methyl_site"/>
</dbReference>
<dbReference type="AlphaFoldDB" id="A0A1I3GKR8"/>
<feature type="transmembrane region" description="Helical" evidence="1">
    <location>
        <begin position="15"/>
        <end position="41"/>
    </location>
</feature>
<evidence type="ECO:0000313" key="4">
    <source>
        <dbReference type="Proteomes" id="UP000199518"/>
    </source>
</evidence>
<dbReference type="EMBL" id="FOQD01000007">
    <property type="protein sequence ID" value="SFI23812.1"/>
    <property type="molecule type" value="Genomic_DNA"/>
</dbReference>
<keyword evidence="1" id="KW-0812">Transmembrane</keyword>
<evidence type="ECO:0000259" key="2">
    <source>
        <dbReference type="Pfam" id="PF07596"/>
    </source>
</evidence>
<name>A0A1I3GKR8_9PLAN</name>
<dbReference type="SUPFAM" id="SSF54523">
    <property type="entry name" value="Pili subunits"/>
    <property type="match status" value="1"/>
</dbReference>